<sequence length="130" mass="14700">MSFSLQLKVGGKTVNVLNCHYQLKQETDATGRPSSITRGGKITLTVESTGDTTFFEWMCNNFERKDGSIVFVKRDDKATLKELTFKEAYLVEYKENYDSSDQNPVTETFTLSSREIALGTGSHVNEWVKN</sequence>
<organism evidence="1 2">
    <name type="scientific">Filimonas lacunae</name>
    <dbReference type="NCBI Taxonomy" id="477680"/>
    <lineage>
        <taxon>Bacteria</taxon>
        <taxon>Pseudomonadati</taxon>
        <taxon>Bacteroidota</taxon>
        <taxon>Chitinophagia</taxon>
        <taxon>Chitinophagales</taxon>
        <taxon>Chitinophagaceae</taxon>
        <taxon>Filimonas</taxon>
    </lineage>
</organism>
<dbReference type="STRING" id="477680.SAMN05421788_104446"/>
<dbReference type="KEGG" id="fln:FLA_6244"/>
<dbReference type="InterPro" id="IPR041408">
    <property type="entry name" value="Hcp_Tssd"/>
</dbReference>
<evidence type="ECO:0008006" key="3">
    <source>
        <dbReference type="Google" id="ProtNLM"/>
    </source>
</evidence>
<reference evidence="2" key="1">
    <citation type="submission" date="2017-01" db="EMBL/GenBank/DDBJ databases">
        <authorList>
            <person name="Varghese N."/>
            <person name="Submissions S."/>
        </authorList>
    </citation>
    <scope>NUCLEOTIDE SEQUENCE [LARGE SCALE GENOMIC DNA]</scope>
    <source>
        <strain evidence="2">DSM 21054</strain>
    </source>
</reference>
<protein>
    <recommendedName>
        <fullName evidence="3">Phage tail protein</fullName>
    </recommendedName>
</protein>
<dbReference type="OrthoDB" id="955509at2"/>
<keyword evidence="2" id="KW-1185">Reference proteome</keyword>
<dbReference type="EMBL" id="FTOR01000004">
    <property type="protein sequence ID" value="SIT18501.1"/>
    <property type="molecule type" value="Genomic_DNA"/>
</dbReference>
<dbReference type="RefSeq" id="WP_076379753.1">
    <property type="nucleotide sequence ID" value="NZ_AP017422.1"/>
</dbReference>
<proteinExistence type="predicted"/>
<gene>
    <name evidence="1" type="ORF">SAMN05421788_104446</name>
</gene>
<name>A0A173MR99_9BACT</name>
<accession>A0A173MR99</accession>
<evidence type="ECO:0000313" key="2">
    <source>
        <dbReference type="Proteomes" id="UP000186917"/>
    </source>
</evidence>
<dbReference type="Proteomes" id="UP000186917">
    <property type="component" value="Unassembled WGS sequence"/>
</dbReference>
<dbReference type="Pfam" id="PF17642">
    <property type="entry name" value="TssD"/>
    <property type="match status" value="1"/>
</dbReference>
<dbReference type="GO" id="GO:0033104">
    <property type="term" value="C:type VI protein secretion system complex"/>
    <property type="evidence" value="ECO:0007669"/>
    <property type="project" value="InterPro"/>
</dbReference>
<dbReference type="AlphaFoldDB" id="A0A173MR99"/>
<evidence type="ECO:0000313" key="1">
    <source>
        <dbReference type="EMBL" id="SIT18501.1"/>
    </source>
</evidence>